<accession>A0AAV3P951</accession>
<protein>
    <submittedName>
        <fullName evidence="2">Uncharacterized protein</fullName>
    </submittedName>
</protein>
<name>A0AAV3P951_LITER</name>
<sequence length="142" mass="15424">MSSNQVDRSSDHSDSQNYARGTLANQELVDESQTSTPAKVALQEVRLAFHRMFIRFSSSSNVTLFCSQGISTACEAIQATKAGLTKKKKKKTLVKGANVPFASRAAPGDKPANPQGKDKQGEDPTIIRKSARRCRSIPFAQP</sequence>
<evidence type="ECO:0000256" key="1">
    <source>
        <dbReference type="SAM" id="MobiDB-lite"/>
    </source>
</evidence>
<keyword evidence="3" id="KW-1185">Reference proteome</keyword>
<comment type="caution">
    <text evidence="2">The sequence shown here is derived from an EMBL/GenBank/DDBJ whole genome shotgun (WGS) entry which is preliminary data.</text>
</comment>
<feature type="region of interest" description="Disordered" evidence="1">
    <location>
        <begin position="96"/>
        <end position="142"/>
    </location>
</feature>
<dbReference type="AlphaFoldDB" id="A0AAV3P951"/>
<dbReference type="Proteomes" id="UP001454036">
    <property type="component" value="Unassembled WGS sequence"/>
</dbReference>
<organism evidence="2 3">
    <name type="scientific">Lithospermum erythrorhizon</name>
    <name type="common">Purple gromwell</name>
    <name type="synonym">Lithospermum officinale var. erythrorhizon</name>
    <dbReference type="NCBI Taxonomy" id="34254"/>
    <lineage>
        <taxon>Eukaryota</taxon>
        <taxon>Viridiplantae</taxon>
        <taxon>Streptophyta</taxon>
        <taxon>Embryophyta</taxon>
        <taxon>Tracheophyta</taxon>
        <taxon>Spermatophyta</taxon>
        <taxon>Magnoliopsida</taxon>
        <taxon>eudicotyledons</taxon>
        <taxon>Gunneridae</taxon>
        <taxon>Pentapetalae</taxon>
        <taxon>asterids</taxon>
        <taxon>lamiids</taxon>
        <taxon>Boraginales</taxon>
        <taxon>Boraginaceae</taxon>
        <taxon>Boraginoideae</taxon>
        <taxon>Lithospermeae</taxon>
        <taxon>Lithospermum</taxon>
    </lineage>
</organism>
<dbReference type="EMBL" id="BAABME010032092">
    <property type="protein sequence ID" value="GAA0148252.1"/>
    <property type="molecule type" value="Genomic_DNA"/>
</dbReference>
<proteinExistence type="predicted"/>
<evidence type="ECO:0000313" key="3">
    <source>
        <dbReference type="Proteomes" id="UP001454036"/>
    </source>
</evidence>
<gene>
    <name evidence="2" type="ORF">LIER_42989</name>
</gene>
<evidence type="ECO:0000313" key="2">
    <source>
        <dbReference type="EMBL" id="GAA0148252.1"/>
    </source>
</evidence>
<feature type="compositionally biased region" description="Basic and acidic residues" evidence="1">
    <location>
        <begin position="116"/>
        <end position="126"/>
    </location>
</feature>
<reference evidence="2 3" key="1">
    <citation type="submission" date="2024-01" db="EMBL/GenBank/DDBJ databases">
        <title>The complete chloroplast genome sequence of Lithospermum erythrorhizon: insights into the phylogenetic relationship among Boraginaceae species and the maternal lineages of purple gromwells.</title>
        <authorList>
            <person name="Okada T."/>
            <person name="Watanabe K."/>
        </authorList>
    </citation>
    <scope>NUCLEOTIDE SEQUENCE [LARGE SCALE GENOMIC DNA]</scope>
</reference>